<name>A0ABV8XSD2_9DEIO</name>
<evidence type="ECO:0000313" key="3">
    <source>
        <dbReference type="Proteomes" id="UP001595998"/>
    </source>
</evidence>
<gene>
    <name evidence="2" type="ORF">ACFOZ9_15065</name>
</gene>
<dbReference type="EMBL" id="JBHSEH010000022">
    <property type="protein sequence ID" value="MFC4427537.1"/>
    <property type="molecule type" value="Genomic_DNA"/>
</dbReference>
<keyword evidence="3" id="KW-1185">Reference proteome</keyword>
<keyword evidence="1" id="KW-0812">Transmembrane</keyword>
<reference evidence="3" key="1">
    <citation type="journal article" date="2019" name="Int. J. Syst. Evol. Microbiol.">
        <title>The Global Catalogue of Microorganisms (GCM) 10K type strain sequencing project: providing services to taxonomists for standard genome sequencing and annotation.</title>
        <authorList>
            <consortium name="The Broad Institute Genomics Platform"/>
            <consortium name="The Broad Institute Genome Sequencing Center for Infectious Disease"/>
            <person name="Wu L."/>
            <person name="Ma J."/>
        </authorList>
    </citation>
    <scope>NUCLEOTIDE SEQUENCE [LARGE SCALE GENOMIC DNA]</scope>
    <source>
        <strain evidence="3">CCUG 56029</strain>
    </source>
</reference>
<organism evidence="2 3">
    <name type="scientific">Deinococcus navajonensis</name>
    <dbReference type="NCBI Taxonomy" id="309884"/>
    <lineage>
        <taxon>Bacteria</taxon>
        <taxon>Thermotogati</taxon>
        <taxon>Deinococcota</taxon>
        <taxon>Deinococci</taxon>
        <taxon>Deinococcales</taxon>
        <taxon>Deinococcaceae</taxon>
        <taxon>Deinococcus</taxon>
    </lineage>
</organism>
<sequence length="42" mass="4591">MATRTRSARSFAWVSLTFVKGVLIISALGLARSFVMARLAHP</sequence>
<feature type="transmembrane region" description="Helical" evidence="1">
    <location>
        <begin position="12"/>
        <end position="35"/>
    </location>
</feature>
<dbReference type="RefSeq" id="WP_380041115.1">
    <property type="nucleotide sequence ID" value="NZ_JBHSEH010000022.1"/>
</dbReference>
<dbReference type="Proteomes" id="UP001595998">
    <property type="component" value="Unassembled WGS sequence"/>
</dbReference>
<keyword evidence="1" id="KW-1133">Transmembrane helix</keyword>
<proteinExistence type="predicted"/>
<protein>
    <submittedName>
        <fullName evidence="2">Uncharacterized protein</fullName>
    </submittedName>
</protein>
<accession>A0ABV8XSD2</accession>
<keyword evidence="1" id="KW-0472">Membrane</keyword>
<evidence type="ECO:0000313" key="2">
    <source>
        <dbReference type="EMBL" id="MFC4427537.1"/>
    </source>
</evidence>
<evidence type="ECO:0000256" key="1">
    <source>
        <dbReference type="SAM" id="Phobius"/>
    </source>
</evidence>
<comment type="caution">
    <text evidence="2">The sequence shown here is derived from an EMBL/GenBank/DDBJ whole genome shotgun (WGS) entry which is preliminary data.</text>
</comment>